<feature type="transmembrane region" description="Helical" evidence="1">
    <location>
        <begin position="140"/>
        <end position="159"/>
    </location>
</feature>
<evidence type="ECO:0000313" key="2">
    <source>
        <dbReference type="EMBL" id="CAH1109303.1"/>
    </source>
</evidence>
<name>A0A9P0CZZ0_9CUCU</name>
<protein>
    <recommendedName>
        <fullName evidence="4">Phosphatidylinositol N-acetylglucosaminyltransferase subunit Q</fullName>
    </recommendedName>
</protein>
<accession>A0A9P0CZZ0</accession>
<gene>
    <name evidence="2" type="ORF">PSYICH_LOCUS10293</name>
</gene>
<dbReference type="GO" id="GO:0005783">
    <property type="term" value="C:endoplasmic reticulum"/>
    <property type="evidence" value="ECO:0007669"/>
    <property type="project" value="TreeGrafter"/>
</dbReference>
<dbReference type="Pfam" id="PF05024">
    <property type="entry name" value="Gpi1"/>
    <property type="match status" value="1"/>
</dbReference>
<keyword evidence="3" id="KW-1185">Reference proteome</keyword>
<feature type="transmembrane region" description="Helical" evidence="1">
    <location>
        <begin position="268"/>
        <end position="287"/>
    </location>
</feature>
<proteinExistence type="predicted"/>
<keyword evidence="1" id="KW-0472">Membrane</keyword>
<dbReference type="GO" id="GO:0016020">
    <property type="term" value="C:membrane"/>
    <property type="evidence" value="ECO:0007669"/>
    <property type="project" value="InterPro"/>
</dbReference>
<feature type="transmembrane region" description="Helical" evidence="1">
    <location>
        <begin position="202"/>
        <end position="220"/>
    </location>
</feature>
<dbReference type="OrthoDB" id="70250at2759"/>
<dbReference type="AlphaFoldDB" id="A0A9P0CZZ0"/>
<feature type="transmembrane region" description="Helical" evidence="1">
    <location>
        <begin position="293"/>
        <end position="326"/>
    </location>
</feature>
<evidence type="ECO:0000256" key="1">
    <source>
        <dbReference type="SAM" id="Phobius"/>
    </source>
</evidence>
<dbReference type="EMBL" id="OV651816">
    <property type="protein sequence ID" value="CAH1109303.1"/>
    <property type="molecule type" value="Genomic_DNA"/>
</dbReference>
<dbReference type="GO" id="GO:0006506">
    <property type="term" value="P:GPI anchor biosynthetic process"/>
    <property type="evidence" value="ECO:0007669"/>
    <property type="project" value="InterPro"/>
</dbReference>
<evidence type="ECO:0008006" key="4">
    <source>
        <dbReference type="Google" id="ProtNLM"/>
    </source>
</evidence>
<organism evidence="2 3">
    <name type="scientific">Psylliodes chrysocephalus</name>
    <dbReference type="NCBI Taxonomy" id="3402493"/>
    <lineage>
        <taxon>Eukaryota</taxon>
        <taxon>Metazoa</taxon>
        <taxon>Ecdysozoa</taxon>
        <taxon>Arthropoda</taxon>
        <taxon>Hexapoda</taxon>
        <taxon>Insecta</taxon>
        <taxon>Pterygota</taxon>
        <taxon>Neoptera</taxon>
        <taxon>Endopterygota</taxon>
        <taxon>Coleoptera</taxon>
        <taxon>Polyphaga</taxon>
        <taxon>Cucujiformia</taxon>
        <taxon>Chrysomeloidea</taxon>
        <taxon>Chrysomelidae</taxon>
        <taxon>Galerucinae</taxon>
        <taxon>Alticini</taxon>
        <taxon>Psylliodes</taxon>
    </lineage>
</organism>
<keyword evidence="1" id="KW-0812">Transmembrane</keyword>
<dbReference type="PANTHER" id="PTHR21329">
    <property type="entry name" value="PHOSPHATIDYLINOSITOL N-ACETYLGLUCOSAMINYLTRANSFERASE SUBUNIT Q-RELATED"/>
    <property type="match status" value="1"/>
</dbReference>
<dbReference type="Proteomes" id="UP001153636">
    <property type="component" value="Chromosome 4"/>
</dbReference>
<feature type="transmembrane region" description="Helical" evidence="1">
    <location>
        <begin position="417"/>
        <end position="438"/>
    </location>
</feature>
<keyword evidence="1" id="KW-1133">Transmembrane helix</keyword>
<sequence length="492" mass="57076">MKVSEKTILVFIPDNLNYKRLGYLSGQKKVFPNSEVYYITSVIPTKTNYQSIGFIGEKVDFDCRKVNTDIPIYINSLHEQIVVRNNLENKPITQIIYDYERFKHSDLVNYEPEKYGKHLKYLSSDLRSSTQISTNGRNIIVKYLLSVIYLLNCFINLLFKLSQVVQISSTFVHFEESIKTLRWFLNTVLEEKKITPKLGNTILAKIIDLALGLFLISYVLDYEEQIFDFMNFIIESIISNLRGLLLYLMGQPIGLKLNYGFNNFLGRFFLYHISLWRIFLHGLYPLFTSHFKWFVLPGIFGVSYQIAMISDIVSIATFHSYCIYIYAARLFNLQLKCLKSLWRVSIGRKFNPLRSRVDSCQYSQNQLFIGTLSFTILLFLLPTTTMYYVVFTVFRLITLFIYGCLQSLRNLINIIPVYSVLLWTINASSVAGTVHIIWKSIDDRGNVKIEAKLEKPPFVTSIKKFIPNSMSNVKNEKTFGDIFHSSITGTIL</sequence>
<dbReference type="PANTHER" id="PTHR21329:SF3">
    <property type="entry name" value="PHOSPHATIDYLINOSITOL N-ACETYLGLUCOSAMINYLTRANSFERASE SUBUNIT Q"/>
    <property type="match status" value="1"/>
</dbReference>
<reference evidence="2" key="1">
    <citation type="submission" date="2022-01" db="EMBL/GenBank/DDBJ databases">
        <authorList>
            <person name="King R."/>
        </authorList>
    </citation>
    <scope>NUCLEOTIDE SEQUENCE</scope>
</reference>
<evidence type="ECO:0000313" key="3">
    <source>
        <dbReference type="Proteomes" id="UP001153636"/>
    </source>
</evidence>
<dbReference type="InterPro" id="IPR007720">
    <property type="entry name" value="PigQ/GPI1"/>
</dbReference>